<feature type="transmembrane region" description="Helical" evidence="6">
    <location>
        <begin position="72"/>
        <end position="89"/>
    </location>
</feature>
<evidence type="ECO:0000256" key="3">
    <source>
        <dbReference type="ARBA" id="ARBA00022692"/>
    </source>
</evidence>
<dbReference type="GO" id="GO:0005886">
    <property type="term" value="C:plasma membrane"/>
    <property type="evidence" value="ECO:0007669"/>
    <property type="project" value="UniProtKB-SubCell"/>
</dbReference>
<evidence type="ECO:0000256" key="2">
    <source>
        <dbReference type="ARBA" id="ARBA00022475"/>
    </source>
</evidence>
<accession>A0AA46TDN8</accession>
<feature type="domain" description="Type II secretion system protein GspF" evidence="7">
    <location>
        <begin position="140"/>
        <end position="228"/>
    </location>
</feature>
<reference evidence="8" key="1">
    <citation type="submission" date="2022-01" db="EMBL/GenBank/DDBJ databases">
        <title>Nocardioidaceae gen. sp. A5X3R13.</title>
        <authorList>
            <person name="Lopez Marin M.A."/>
            <person name="Uhlik O."/>
        </authorList>
    </citation>
    <scope>NUCLEOTIDE SEQUENCE</scope>
    <source>
        <strain evidence="8">A5X3R13</strain>
    </source>
</reference>
<keyword evidence="4 6" id="KW-1133">Transmembrane helix</keyword>
<proteinExistence type="predicted"/>
<dbReference type="Proteomes" id="UP001164390">
    <property type="component" value="Chromosome"/>
</dbReference>
<name>A0AA46TDN8_9ACTN</name>
<organism evidence="8 9">
    <name type="scientific">Solicola gregarius</name>
    <dbReference type="NCBI Taxonomy" id="2908642"/>
    <lineage>
        <taxon>Bacteria</taxon>
        <taxon>Bacillati</taxon>
        <taxon>Actinomycetota</taxon>
        <taxon>Actinomycetes</taxon>
        <taxon>Propionibacteriales</taxon>
        <taxon>Nocardioidaceae</taxon>
        <taxon>Solicola</taxon>
    </lineage>
</organism>
<keyword evidence="5 6" id="KW-0472">Membrane</keyword>
<evidence type="ECO:0000313" key="9">
    <source>
        <dbReference type="Proteomes" id="UP001164390"/>
    </source>
</evidence>
<sequence>MSTVGLVAIGLAACVAALLVRGSPERVAARRLGSSRRTLRAQLAVHPLLVVVPAVAVASAVAFTTFGSRPNLLLVAVTGCAVAYAAVTLRRRTAARAVRHRRQAETVDICDAIVSELAAGSPSTRAIANVAADWSFLNPVAHCADLGGDVAQSLRNVASEPGRAALAQIAAAWEVSVRTGAGLADVLDRLSTAMRADDEARQEVVASLGAPRATARVLAVLPVFGLALGSGIGGDPLAVLLESMLGAICLAVGSALAISGLFWVERIADAAELV</sequence>
<protein>
    <submittedName>
        <fullName evidence="8">Type II secretion system F family protein</fullName>
    </submittedName>
</protein>
<keyword evidence="2" id="KW-1003">Cell membrane</keyword>
<feature type="transmembrane region" description="Helical" evidence="6">
    <location>
        <begin position="6"/>
        <end position="22"/>
    </location>
</feature>
<dbReference type="PANTHER" id="PTHR35007:SF4">
    <property type="entry name" value="CONSERVED TRANSMEMBRANE PROTEIN-RELATED"/>
    <property type="match status" value="1"/>
</dbReference>
<evidence type="ECO:0000256" key="1">
    <source>
        <dbReference type="ARBA" id="ARBA00004651"/>
    </source>
</evidence>
<evidence type="ECO:0000256" key="6">
    <source>
        <dbReference type="SAM" id="Phobius"/>
    </source>
</evidence>
<dbReference type="KEGG" id="sgrg:L0C25_12445"/>
<evidence type="ECO:0000259" key="7">
    <source>
        <dbReference type="Pfam" id="PF00482"/>
    </source>
</evidence>
<comment type="subcellular location">
    <subcellularLocation>
        <location evidence="1">Cell membrane</location>
        <topology evidence="1">Multi-pass membrane protein</topology>
    </subcellularLocation>
</comment>
<dbReference type="InterPro" id="IPR018076">
    <property type="entry name" value="T2SS_GspF_dom"/>
</dbReference>
<dbReference type="Pfam" id="PF00482">
    <property type="entry name" value="T2SSF"/>
    <property type="match status" value="1"/>
</dbReference>
<evidence type="ECO:0000256" key="5">
    <source>
        <dbReference type="ARBA" id="ARBA00023136"/>
    </source>
</evidence>
<keyword evidence="3 6" id="KW-0812">Transmembrane</keyword>
<evidence type="ECO:0000313" key="8">
    <source>
        <dbReference type="EMBL" id="UYM03367.1"/>
    </source>
</evidence>
<dbReference type="RefSeq" id="WP_271631972.1">
    <property type="nucleotide sequence ID" value="NZ_CP094970.1"/>
</dbReference>
<feature type="transmembrane region" description="Helical" evidence="6">
    <location>
        <begin position="43"/>
        <end position="66"/>
    </location>
</feature>
<dbReference type="PANTHER" id="PTHR35007">
    <property type="entry name" value="INTEGRAL MEMBRANE PROTEIN-RELATED"/>
    <property type="match status" value="1"/>
</dbReference>
<dbReference type="AlphaFoldDB" id="A0AA46TDN8"/>
<evidence type="ECO:0000256" key="4">
    <source>
        <dbReference type="ARBA" id="ARBA00022989"/>
    </source>
</evidence>
<dbReference type="EMBL" id="CP094970">
    <property type="protein sequence ID" value="UYM03367.1"/>
    <property type="molecule type" value="Genomic_DNA"/>
</dbReference>
<gene>
    <name evidence="8" type="ORF">L0C25_12445</name>
</gene>
<feature type="transmembrane region" description="Helical" evidence="6">
    <location>
        <begin position="213"/>
        <end position="232"/>
    </location>
</feature>
<keyword evidence="9" id="KW-1185">Reference proteome</keyword>
<feature type="transmembrane region" description="Helical" evidence="6">
    <location>
        <begin position="244"/>
        <end position="264"/>
    </location>
</feature>